<comment type="caution">
    <text evidence="6">The sequence shown here is derived from an EMBL/GenBank/DDBJ whole genome shotgun (WGS) entry which is preliminary data.</text>
</comment>
<evidence type="ECO:0000256" key="1">
    <source>
        <dbReference type="PROSITE-ProRule" id="PRU00175"/>
    </source>
</evidence>
<keyword evidence="3" id="KW-0472">Membrane</keyword>
<keyword evidence="4" id="KW-0732">Signal</keyword>
<dbReference type="PANTHER" id="PTHR22696:SF1">
    <property type="entry name" value="E3 UBIQUITIN-PROTEIN LIGASE RNF26"/>
    <property type="match status" value="1"/>
</dbReference>
<dbReference type="RefSeq" id="XP_029232400.1">
    <property type="nucleotide sequence ID" value="XM_029367508.1"/>
</dbReference>
<evidence type="ECO:0000313" key="7">
    <source>
        <dbReference type="Proteomes" id="UP000284403"/>
    </source>
</evidence>
<dbReference type="GeneID" id="40314179"/>
<evidence type="ECO:0000259" key="5">
    <source>
        <dbReference type="PROSITE" id="PS50089"/>
    </source>
</evidence>
<proteinExistence type="predicted"/>
<keyword evidence="1" id="KW-0863">Zinc-finger</keyword>
<dbReference type="GO" id="GO:0008270">
    <property type="term" value="F:zinc ion binding"/>
    <property type="evidence" value="ECO:0007669"/>
    <property type="project" value="UniProtKB-KW"/>
</dbReference>
<evidence type="ECO:0000313" key="6">
    <source>
        <dbReference type="EMBL" id="RNF27194.1"/>
    </source>
</evidence>
<evidence type="ECO:0000256" key="2">
    <source>
        <dbReference type="SAM" id="MobiDB-lite"/>
    </source>
</evidence>
<feature type="compositionally biased region" description="Polar residues" evidence="2">
    <location>
        <begin position="239"/>
        <end position="249"/>
    </location>
</feature>
<dbReference type="GO" id="GO:0061630">
    <property type="term" value="F:ubiquitin protein ligase activity"/>
    <property type="evidence" value="ECO:0007669"/>
    <property type="project" value="TreeGrafter"/>
</dbReference>
<dbReference type="InterPro" id="IPR013083">
    <property type="entry name" value="Znf_RING/FYVE/PHD"/>
</dbReference>
<dbReference type="PROSITE" id="PS50089">
    <property type="entry name" value="ZF_RING_2"/>
    <property type="match status" value="1"/>
</dbReference>
<organism evidence="6 7">
    <name type="scientific">Trypanosoma conorhini</name>
    <dbReference type="NCBI Taxonomy" id="83891"/>
    <lineage>
        <taxon>Eukaryota</taxon>
        <taxon>Discoba</taxon>
        <taxon>Euglenozoa</taxon>
        <taxon>Kinetoplastea</taxon>
        <taxon>Metakinetoplastina</taxon>
        <taxon>Trypanosomatida</taxon>
        <taxon>Trypanosomatidae</taxon>
        <taxon>Trypanosoma</taxon>
    </lineage>
</organism>
<protein>
    <recommendedName>
        <fullName evidence="5">RING-type domain-containing protein</fullName>
    </recommendedName>
</protein>
<feature type="domain" description="RING-type" evidence="5">
    <location>
        <begin position="304"/>
        <end position="346"/>
    </location>
</feature>
<sequence>MFPRICCAVAVLTAITTVATAGEAALQSRCASRPIYYASECLEMEECAWCCEKPVGRQCFDKLSSASSAAACAAYAIVNNTNTTCGALCDVPHGDCESCEERNWCYFCISSSMCQPPYASCANGKVIQSCSMREKRDGNATYYFEIVVSVGGALMLLSFLGGVVLLSLQARRQQREEEPQLDDEGTPFLRDAGSAEDAAIARNDAAAPSTPAAAAADAAPPPTSDTPAANHSADEDNTNDNAGLRNTTPSGAGGDDGGRSGPVAAEAAVGSPAAHGVREGGAAEVHLLTPRSAKVSTTDEDSVCFLCLESSPSVTFLPCYHTCCCEECSNKLRPTRGDVLTCPFCRTKIEAMVSLHSVLAHAGL</sequence>
<evidence type="ECO:0000256" key="4">
    <source>
        <dbReference type="SAM" id="SignalP"/>
    </source>
</evidence>
<dbReference type="PANTHER" id="PTHR22696">
    <property type="entry name" value="E3 UBIQUITIN-PROTEIN LIGASE RNF26"/>
    <property type="match status" value="1"/>
</dbReference>
<reference evidence="6 7" key="1">
    <citation type="journal article" date="2018" name="BMC Genomics">
        <title>Genomic comparison of Trypanosoma conorhini and Trypanosoma rangeli to Trypanosoma cruzi strains of high and low virulence.</title>
        <authorList>
            <person name="Bradwell K.R."/>
            <person name="Koparde V.N."/>
            <person name="Matveyev A.V."/>
            <person name="Serrano M.G."/>
            <person name="Alves J.M."/>
            <person name="Parikh H."/>
            <person name="Huang B."/>
            <person name="Lee V."/>
            <person name="Espinosa-Alvarez O."/>
            <person name="Ortiz P.A."/>
            <person name="Costa-Martins A.G."/>
            <person name="Teixeira M.M."/>
            <person name="Buck G.A."/>
        </authorList>
    </citation>
    <scope>NUCLEOTIDE SEQUENCE [LARGE SCALE GENOMIC DNA]</scope>
    <source>
        <strain evidence="6 7">025E</strain>
    </source>
</reference>
<feature type="region of interest" description="Disordered" evidence="2">
    <location>
        <begin position="203"/>
        <end position="277"/>
    </location>
</feature>
<feature type="chain" id="PRO_5018758475" description="RING-type domain-containing protein" evidence="4">
    <location>
        <begin position="22"/>
        <end position="364"/>
    </location>
</feature>
<keyword evidence="3" id="KW-1133">Transmembrane helix</keyword>
<keyword evidence="3" id="KW-0812">Transmembrane</keyword>
<evidence type="ECO:0000256" key="3">
    <source>
        <dbReference type="SAM" id="Phobius"/>
    </source>
</evidence>
<feature type="compositionally biased region" description="Low complexity" evidence="2">
    <location>
        <begin position="261"/>
        <end position="274"/>
    </location>
</feature>
<gene>
    <name evidence="6" type="ORF">Tco025E_00568</name>
</gene>
<dbReference type="Pfam" id="PF13920">
    <property type="entry name" value="zf-C3HC4_3"/>
    <property type="match status" value="1"/>
</dbReference>
<name>A0A3S5IUP8_9TRYP</name>
<keyword evidence="1" id="KW-0862">Zinc</keyword>
<accession>A0A3S5IUP8</accession>
<dbReference type="GO" id="GO:0016567">
    <property type="term" value="P:protein ubiquitination"/>
    <property type="evidence" value="ECO:0007669"/>
    <property type="project" value="TreeGrafter"/>
</dbReference>
<feature type="compositionally biased region" description="Low complexity" evidence="2">
    <location>
        <begin position="203"/>
        <end position="218"/>
    </location>
</feature>
<dbReference type="OrthoDB" id="1711136at2759"/>
<keyword evidence="7" id="KW-1185">Reference proteome</keyword>
<dbReference type="Proteomes" id="UP000284403">
    <property type="component" value="Unassembled WGS sequence"/>
</dbReference>
<feature type="transmembrane region" description="Helical" evidence="3">
    <location>
        <begin position="142"/>
        <end position="166"/>
    </location>
</feature>
<dbReference type="Gene3D" id="3.30.40.10">
    <property type="entry name" value="Zinc/RING finger domain, C3HC4 (zinc finger)"/>
    <property type="match status" value="1"/>
</dbReference>
<dbReference type="InterPro" id="IPR001841">
    <property type="entry name" value="Znf_RING"/>
</dbReference>
<dbReference type="SUPFAM" id="SSF57850">
    <property type="entry name" value="RING/U-box"/>
    <property type="match status" value="1"/>
</dbReference>
<dbReference type="GO" id="GO:0006511">
    <property type="term" value="P:ubiquitin-dependent protein catabolic process"/>
    <property type="evidence" value="ECO:0007669"/>
    <property type="project" value="TreeGrafter"/>
</dbReference>
<feature type="signal peptide" evidence="4">
    <location>
        <begin position="1"/>
        <end position="21"/>
    </location>
</feature>
<keyword evidence="1" id="KW-0479">Metal-binding</keyword>
<dbReference type="EMBL" id="MKKU01000013">
    <property type="protein sequence ID" value="RNF27194.1"/>
    <property type="molecule type" value="Genomic_DNA"/>
</dbReference>
<dbReference type="AlphaFoldDB" id="A0A3S5IUP8"/>